<accession>T0RB76</accession>
<protein>
    <submittedName>
        <fullName evidence="1">Uncharacterized protein</fullName>
    </submittedName>
</protein>
<name>T0RB76_SAPDV</name>
<reference evidence="1 2" key="1">
    <citation type="submission" date="2012-04" db="EMBL/GenBank/DDBJ databases">
        <title>The Genome Sequence of Saprolegnia declina VS20.</title>
        <authorList>
            <consortium name="The Broad Institute Genome Sequencing Platform"/>
            <person name="Russ C."/>
            <person name="Nusbaum C."/>
            <person name="Tyler B."/>
            <person name="van West P."/>
            <person name="Dieguez-Uribeondo J."/>
            <person name="de Bruijn I."/>
            <person name="Tripathy S."/>
            <person name="Jiang R."/>
            <person name="Young S.K."/>
            <person name="Zeng Q."/>
            <person name="Gargeya S."/>
            <person name="Fitzgerald M."/>
            <person name="Haas B."/>
            <person name="Abouelleil A."/>
            <person name="Alvarado L."/>
            <person name="Arachchi H.M."/>
            <person name="Berlin A."/>
            <person name="Chapman S.B."/>
            <person name="Goldberg J."/>
            <person name="Griggs A."/>
            <person name="Gujja S."/>
            <person name="Hansen M."/>
            <person name="Howarth C."/>
            <person name="Imamovic A."/>
            <person name="Larimer J."/>
            <person name="McCowen C."/>
            <person name="Montmayeur A."/>
            <person name="Murphy C."/>
            <person name="Neiman D."/>
            <person name="Pearson M."/>
            <person name="Priest M."/>
            <person name="Roberts A."/>
            <person name="Saif S."/>
            <person name="Shea T."/>
            <person name="Sisk P."/>
            <person name="Sykes S."/>
            <person name="Wortman J."/>
            <person name="Nusbaum C."/>
            <person name="Birren B."/>
        </authorList>
    </citation>
    <scope>NUCLEOTIDE SEQUENCE [LARGE SCALE GENOMIC DNA]</scope>
    <source>
        <strain evidence="1 2">VS20</strain>
    </source>
</reference>
<dbReference type="VEuPathDB" id="FungiDB:SDRG_12881"/>
<sequence>MAGEVRSAPPAKPKSRRLNDQERLEILLALPGPKYTGIHSTARQYGVKVPALRQLLAQRDEVLPRLLATPEKVRRTTFRRKAPPAPPKPLQERLEILLALDTPKPPSTRALARQYNVNEIAVRQLVRKRDQYLPMLLATPEDVRRTRRVVYNRFANNPFERPPRAHVSGEDAGRRSHREDMLRLTDQDRLDILLAFGGPTPPSIPVAARHFGIKPATIKRLLKDRNKARPILLATDEDPVASRGLSEQDLQYTLDNLRAEAIYIATSLGITNFKASEAWLKAFRQRQGLPILTRPQPAPSRPIVFEI</sequence>
<dbReference type="EMBL" id="JH767184">
    <property type="protein sequence ID" value="EQC29418.1"/>
    <property type="molecule type" value="Genomic_DNA"/>
</dbReference>
<dbReference type="Proteomes" id="UP000030762">
    <property type="component" value="Unassembled WGS sequence"/>
</dbReference>
<gene>
    <name evidence="1" type="ORF">SDRG_12881</name>
</gene>
<proteinExistence type="predicted"/>
<organism evidence="1 2">
    <name type="scientific">Saprolegnia diclina (strain VS20)</name>
    <dbReference type="NCBI Taxonomy" id="1156394"/>
    <lineage>
        <taxon>Eukaryota</taxon>
        <taxon>Sar</taxon>
        <taxon>Stramenopiles</taxon>
        <taxon>Oomycota</taxon>
        <taxon>Saprolegniomycetes</taxon>
        <taxon>Saprolegniales</taxon>
        <taxon>Saprolegniaceae</taxon>
        <taxon>Saprolegnia</taxon>
    </lineage>
</organism>
<dbReference type="GeneID" id="19953608"/>
<dbReference type="Gene3D" id="1.10.10.60">
    <property type="entry name" value="Homeodomain-like"/>
    <property type="match status" value="1"/>
</dbReference>
<dbReference type="OMA" id="ATEGPIC"/>
<dbReference type="RefSeq" id="XP_008617185.1">
    <property type="nucleotide sequence ID" value="XM_008618963.1"/>
</dbReference>
<evidence type="ECO:0000313" key="1">
    <source>
        <dbReference type="EMBL" id="EQC29418.1"/>
    </source>
</evidence>
<evidence type="ECO:0000313" key="2">
    <source>
        <dbReference type="Proteomes" id="UP000030762"/>
    </source>
</evidence>
<dbReference type="InParanoid" id="T0RB76"/>
<dbReference type="AlphaFoldDB" id="T0RB76"/>
<keyword evidence="2" id="KW-1185">Reference proteome</keyword>
<dbReference type="OrthoDB" id="9909311at2759"/>